<evidence type="ECO:0000256" key="10">
    <source>
        <dbReference type="ARBA" id="ARBA00022840"/>
    </source>
</evidence>
<dbReference type="EMBL" id="LCLS01000006">
    <property type="protein sequence ID" value="KKU22098.1"/>
    <property type="molecule type" value="Genomic_DNA"/>
</dbReference>
<dbReference type="PROSITE" id="PS00377">
    <property type="entry name" value="ADOMET_SYNTHASE_2"/>
    <property type="match status" value="1"/>
</dbReference>
<dbReference type="InterPro" id="IPR022629">
    <property type="entry name" value="S-AdoMet_synt_central"/>
</dbReference>
<keyword evidence="10" id="KW-0067">ATP-binding</keyword>
<feature type="domain" description="S-adenosylmethionine synthetase N-terminal" evidence="14">
    <location>
        <begin position="18"/>
        <end position="102"/>
    </location>
</feature>
<evidence type="ECO:0000256" key="4">
    <source>
        <dbReference type="ARBA" id="ARBA00009685"/>
    </source>
</evidence>
<dbReference type="PATRIC" id="fig|1618732.3.peg.267"/>
<evidence type="ECO:0000259" key="16">
    <source>
        <dbReference type="Pfam" id="PF02773"/>
    </source>
</evidence>
<dbReference type="SUPFAM" id="SSF55973">
    <property type="entry name" value="S-adenosylmethionine synthetase"/>
    <property type="match status" value="3"/>
</dbReference>
<dbReference type="InterPro" id="IPR022630">
    <property type="entry name" value="S-AdoMet_synt_C"/>
</dbReference>
<dbReference type="GO" id="GO:0046872">
    <property type="term" value="F:metal ion binding"/>
    <property type="evidence" value="ECO:0007669"/>
    <property type="project" value="UniProtKB-KW"/>
</dbReference>
<dbReference type="InterPro" id="IPR022628">
    <property type="entry name" value="S-AdoMet_synt_N"/>
</dbReference>
<evidence type="ECO:0000259" key="14">
    <source>
        <dbReference type="Pfam" id="PF00438"/>
    </source>
</evidence>
<dbReference type="GO" id="GO:0005524">
    <property type="term" value="F:ATP binding"/>
    <property type="evidence" value="ECO:0007669"/>
    <property type="project" value="UniProtKB-KW"/>
</dbReference>
<feature type="domain" description="S-adenosylmethionine synthetase central" evidence="15">
    <location>
        <begin position="116"/>
        <end position="189"/>
    </location>
</feature>
<dbReference type="GO" id="GO:0006730">
    <property type="term" value="P:one-carbon metabolic process"/>
    <property type="evidence" value="ECO:0007669"/>
    <property type="project" value="UniProtKB-KW"/>
</dbReference>
<dbReference type="InterPro" id="IPR002133">
    <property type="entry name" value="S-AdoMet_synthetase"/>
</dbReference>
<evidence type="ECO:0000256" key="11">
    <source>
        <dbReference type="ARBA" id="ARBA00022842"/>
    </source>
</evidence>
<dbReference type="PROSITE" id="PS00376">
    <property type="entry name" value="ADOMET_SYNTHASE_1"/>
    <property type="match status" value="1"/>
</dbReference>
<sequence length="333" mass="36712">MFNQAWIKMYKENRDKKAMTYEFVSPMHPDKICDQIADAILDDYLSSDPDARVAIEVMGGHGKIKITGEISTKWDSNLSAQSIEEIVREIAGYAYEVEIFTSKQSREIARGVDSGGAGDQGIMIGYACSDTDTHMPRGYEIARQLCRDIYEHYPHDGKVQVTISGDSVLAVVASFQHTRTEDLDGMVRQLISANNYFINPAGEWITGGFDADSGLSGRKIVIDNYGPEVPVGGGSFSGKDLTKVDRSGAYMARKIAVDLLKQKEASEVLVKLGYVIGVTEPVMAVAKIDGVLETVSGYDLTPKGIIKTLNIGRPLFYETAKWGHFGRGFRWDK</sequence>
<reference evidence="17 18" key="1">
    <citation type="journal article" date="2015" name="Nature">
        <title>rRNA introns, odd ribosomes, and small enigmatic genomes across a large radiation of phyla.</title>
        <authorList>
            <person name="Brown C.T."/>
            <person name="Hug L.A."/>
            <person name="Thomas B.C."/>
            <person name="Sharon I."/>
            <person name="Castelle C.J."/>
            <person name="Singh A."/>
            <person name="Wilkins M.J."/>
            <person name="Williams K.H."/>
            <person name="Banfield J.F."/>
        </authorList>
    </citation>
    <scope>NUCLEOTIDE SEQUENCE [LARGE SCALE GENOMIC DNA]</scope>
</reference>
<dbReference type="AlphaFoldDB" id="A0A0G1QWD5"/>
<dbReference type="Pfam" id="PF00438">
    <property type="entry name" value="S-AdoMet_synt_N"/>
    <property type="match status" value="1"/>
</dbReference>
<evidence type="ECO:0000256" key="12">
    <source>
        <dbReference type="ARBA" id="ARBA00022958"/>
    </source>
</evidence>
<keyword evidence="12 13" id="KW-0630">Potassium</keyword>
<name>A0A0G1QWD5_9BACT</name>
<proteinExistence type="inferred from homology"/>
<dbReference type="Gene3D" id="3.30.300.10">
    <property type="match status" value="3"/>
</dbReference>
<dbReference type="GO" id="GO:0006556">
    <property type="term" value="P:S-adenosylmethionine biosynthetic process"/>
    <property type="evidence" value="ECO:0007669"/>
    <property type="project" value="UniProtKB-UniPathway"/>
</dbReference>
<organism evidence="17 18">
    <name type="scientific">Candidatus Nomurabacteria bacterium GW2011_GWA1_46_11</name>
    <dbReference type="NCBI Taxonomy" id="1618732"/>
    <lineage>
        <taxon>Bacteria</taxon>
        <taxon>Candidatus Nomuraibacteriota</taxon>
    </lineage>
</organism>
<comment type="pathway">
    <text evidence="3">Amino-acid biosynthesis; S-adenosyl-L-methionine biosynthesis; S-adenosyl-L-methionine from L-methionine: step 1/1.</text>
</comment>
<comment type="similarity">
    <text evidence="4">Belongs to the AdoMet synthase family.</text>
</comment>
<dbReference type="GO" id="GO:0005737">
    <property type="term" value="C:cytoplasm"/>
    <property type="evidence" value="ECO:0007669"/>
    <property type="project" value="UniProtKB-SubCell"/>
</dbReference>
<comment type="cofactor">
    <cofactor evidence="1">
        <name>Mg(2+)</name>
        <dbReference type="ChEBI" id="CHEBI:18420"/>
    </cofactor>
</comment>
<dbReference type="InterPro" id="IPR022636">
    <property type="entry name" value="S-AdoMet_synthetase_sfam"/>
</dbReference>
<protein>
    <recommendedName>
        <fullName evidence="5">methionine adenosyltransferase</fullName>
        <ecNumber evidence="5">2.5.1.6</ecNumber>
    </recommendedName>
</protein>
<evidence type="ECO:0000256" key="13">
    <source>
        <dbReference type="RuleBase" id="RU000542"/>
    </source>
</evidence>
<keyword evidence="7" id="KW-0808">Transferase</keyword>
<comment type="cofactor">
    <cofactor evidence="2">
        <name>K(+)</name>
        <dbReference type="ChEBI" id="CHEBI:29103"/>
    </cofactor>
</comment>
<feature type="domain" description="S-adenosylmethionine synthetase C-terminal" evidence="16">
    <location>
        <begin position="207"/>
        <end position="333"/>
    </location>
</feature>
<keyword evidence="8 13" id="KW-0479">Metal-binding</keyword>
<evidence type="ECO:0000259" key="15">
    <source>
        <dbReference type="Pfam" id="PF02772"/>
    </source>
</evidence>
<evidence type="ECO:0000256" key="9">
    <source>
        <dbReference type="ARBA" id="ARBA00022741"/>
    </source>
</evidence>
<keyword evidence="9" id="KW-0547">Nucleotide-binding</keyword>
<dbReference type="EC" id="2.5.1.6" evidence="5"/>
<dbReference type="Proteomes" id="UP000034107">
    <property type="component" value="Unassembled WGS sequence"/>
</dbReference>
<comment type="subcellular location">
    <subcellularLocation>
        <location evidence="13">Cytoplasm</location>
    </subcellularLocation>
</comment>
<evidence type="ECO:0000256" key="7">
    <source>
        <dbReference type="ARBA" id="ARBA00022679"/>
    </source>
</evidence>
<evidence type="ECO:0000256" key="8">
    <source>
        <dbReference type="ARBA" id="ARBA00022723"/>
    </source>
</evidence>
<evidence type="ECO:0000256" key="5">
    <source>
        <dbReference type="ARBA" id="ARBA00012828"/>
    </source>
</evidence>
<gene>
    <name evidence="17" type="ORF">UX31_C0006G0010</name>
</gene>
<evidence type="ECO:0000256" key="2">
    <source>
        <dbReference type="ARBA" id="ARBA00001958"/>
    </source>
</evidence>
<evidence type="ECO:0000313" key="17">
    <source>
        <dbReference type="EMBL" id="KKU22098.1"/>
    </source>
</evidence>
<keyword evidence="11 13" id="KW-0460">Magnesium</keyword>
<evidence type="ECO:0000256" key="1">
    <source>
        <dbReference type="ARBA" id="ARBA00001946"/>
    </source>
</evidence>
<comment type="subunit">
    <text evidence="13">Homotetramer.</text>
</comment>
<dbReference type="Pfam" id="PF02772">
    <property type="entry name" value="S-AdoMet_synt_M"/>
    <property type="match status" value="1"/>
</dbReference>
<keyword evidence="6" id="KW-0554">One-carbon metabolism</keyword>
<dbReference type="GO" id="GO:0004478">
    <property type="term" value="F:methionine adenosyltransferase activity"/>
    <property type="evidence" value="ECO:0007669"/>
    <property type="project" value="UniProtKB-EC"/>
</dbReference>
<evidence type="ECO:0000313" key="18">
    <source>
        <dbReference type="Proteomes" id="UP000034107"/>
    </source>
</evidence>
<dbReference type="PANTHER" id="PTHR11964">
    <property type="entry name" value="S-ADENOSYLMETHIONINE SYNTHETASE"/>
    <property type="match status" value="1"/>
</dbReference>
<dbReference type="Pfam" id="PF02773">
    <property type="entry name" value="S-AdoMet_synt_C"/>
    <property type="match status" value="1"/>
</dbReference>
<evidence type="ECO:0000256" key="3">
    <source>
        <dbReference type="ARBA" id="ARBA00005224"/>
    </source>
</evidence>
<comment type="caution">
    <text evidence="17">The sequence shown here is derived from an EMBL/GenBank/DDBJ whole genome shotgun (WGS) entry which is preliminary data.</text>
</comment>
<dbReference type="InterPro" id="IPR022631">
    <property type="entry name" value="ADOMET_SYNTHASE_CS"/>
</dbReference>
<accession>A0A0G1QWD5</accession>
<dbReference type="UniPathway" id="UPA00315">
    <property type="reaction ID" value="UER00080"/>
</dbReference>
<evidence type="ECO:0000256" key="6">
    <source>
        <dbReference type="ARBA" id="ARBA00022563"/>
    </source>
</evidence>